<evidence type="ECO:0000256" key="1">
    <source>
        <dbReference type="ARBA" id="ARBA00004141"/>
    </source>
</evidence>
<evidence type="ECO:0000313" key="8">
    <source>
        <dbReference type="EMBL" id="BAE51774.1"/>
    </source>
</evidence>
<evidence type="ECO:0000256" key="5">
    <source>
        <dbReference type="ARBA" id="ARBA00022989"/>
    </source>
</evidence>
<feature type="transmembrane region" description="Helical" evidence="7">
    <location>
        <begin position="122"/>
        <end position="145"/>
    </location>
</feature>
<feature type="transmembrane region" description="Helical" evidence="7">
    <location>
        <begin position="36"/>
        <end position="53"/>
    </location>
</feature>
<dbReference type="InterPro" id="IPR004776">
    <property type="entry name" value="Mem_transp_PIN-like"/>
</dbReference>
<dbReference type="Proteomes" id="UP000007058">
    <property type="component" value="Chromosome"/>
</dbReference>
<feature type="transmembrane region" description="Helical" evidence="7">
    <location>
        <begin position="94"/>
        <end position="116"/>
    </location>
</feature>
<keyword evidence="2" id="KW-0813">Transport</keyword>
<evidence type="ECO:0000313" key="9">
    <source>
        <dbReference type="Proteomes" id="UP000007058"/>
    </source>
</evidence>
<dbReference type="HOGENOM" id="CLU_056175_4_1_5"/>
<dbReference type="PANTHER" id="PTHR36838:SF1">
    <property type="entry name" value="SLR1864 PROTEIN"/>
    <property type="match status" value="1"/>
</dbReference>
<dbReference type="EMBL" id="AP007255">
    <property type="protein sequence ID" value="BAE51774.1"/>
    <property type="molecule type" value="Genomic_DNA"/>
</dbReference>
<dbReference type="RefSeq" id="WP_011385347.1">
    <property type="nucleotide sequence ID" value="NC_007626.1"/>
</dbReference>
<feature type="transmembrane region" description="Helical" evidence="7">
    <location>
        <begin position="243"/>
        <end position="264"/>
    </location>
</feature>
<keyword evidence="4 7" id="KW-0812">Transmembrane</keyword>
<proteinExistence type="predicted"/>
<reference evidence="8 9" key="1">
    <citation type="journal article" date="2005" name="DNA Res.">
        <title>Complete genome sequence of the facultative anaerobic magnetotactic bacterium Magnetospirillum sp. strain AMB-1.</title>
        <authorList>
            <person name="Matsunaga T."/>
            <person name="Okamura Y."/>
            <person name="Fukuda Y."/>
            <person name="Wahyudi A.T."/>
            <person name="Murase Y."/>
            <person name="Takeyama H."/>
        </authorList>
    </citation>
    <scope>NUCLEOTIDE SEQUENCE [LARGE SCALE GENOMIC DNA]</scope>
    <source>
        <strain evidence="9">ATCC 700264 / AMB-1</strain>
    </source>
</reference>
<dbReference type="GO" id="GO:0016020">
    <property type="term" value="C:membrane"/>
    <property type="evidence" value="ECO:0007669"/>
    <property type="project" value="UniProtKB-SubCell"/>
</dbReference>
<accession>Q2W301</accession>
<feature type="transmembrane region" description="Helical" evidence="7">
    <location>
        <begin position="65"/>
        <end position="87"/>
    </location>
</feature>
<dbReference type="PANTHER" id="PTHR36838">
    <property type="entry name" value="AUXIN EFFLUX CARRIER FAMILY PROTEIN"/>
    <property type="match status" value="1"/>
</dbReference>
<dbReference type="KEGG" id="mag:amb2970"/>
<dbReference type="OrthoDB" id="3238001at2"/>
<sequence length="294" mass="30654">MELISGLAAVVAPVFLIAAAGFIWEKRGYPFDQGLVTNLMTLVAAPCLVFSTFTTTRISFAEAGLMVQATLACLGLFALVAFIGLKLAGMPLRVYLPSLVFPNIGNLGLPVCLFAFGDRGLALATVFFAVTTIGQFTLGPAVASGRFQLGAMARTPLIYAVVVALLLGGYEVPIPRWIANTTSLAGGMAVPLMLIALGVALAKLKAANLGRSVAMAVARLGMGVAGGWVVATFLFNLDGIQRGVVIIESAMPVAVFNYLFAVMYDNQPEEVAGMVLTSTALALVGLPFLVAFVT</sequence>
<evidence type="ECO:0000256" key="4">
    <source>
        <dbReference type="ARBA" id="ARBA00022692"/>
    </source>
</evidence>
<evidence type="ECO:0000256" key="3">
    <source>
        <dbReference type="ARBA" id="ARBA00022475"/>
    </source>
</evidence>
<feature type="transmembrane region" description="Helical" evidence="7">
    <location>
        <begin position="216"/>
        <end position="237"/>
    </location>
</feature>
<feature type="transmembrane region" description="Helical" evidence="7">
    <location>
        <begin position="184"/>
        <end position="204"/>
    </location>
</feature>
<keyword evidence="3" id="KW-1003">Cell membrane</keyword>
<dbReference type="Pfam" id="PF03547">
    <property type="entry name" value="Mem_trans"/>
    <property type="match status" value="2"/>
</dbReference>
<feature type="transmembrane region" description="Helical" evidence="7">
    <location>
        <begin position="271"/>
        <end position="293"/>
    </location>
</feature>
<organism evidence="8 9">
    <name type="scientific">Paramagnetospirillum magneticum (strain ATCC 700264 / AMB-1)</name>
    <name type="common">Magnetospirillum magneticum</name>
    <dbReference type="NCBI Taxonomy" id="342108"/>
    <lineage>
        <taxon>Bacteria</taxon>
        <taxon>Pseudomonadati</taxon>
        <taxon>Pseudomonadota</taxon>
        <taxon>Alphaproteobacteria</taxon>
        <taxon>Rhodospirillales</taxon>
        <taxon>Magnetospirillaceae</taxon>
        <taxon>Paramagnetospirillum</taxon>
    </lineage>
</organism>
<evidence type="ECO:0000256" key="7">
    <source>
        <dbReference type="SAM" id="Phobius"/>
    </source>
</evidence>
<comment type="subcellular location">
    <subcellularLocation>
        <location evidence="1">Membrane</location>
        <topology evidence="1">Multi-pass membrane protein</topology>
    </subcellularLocation>
</comment>
<dbReference type="STRING" id="342108.amb2970"/>
<feature type="transmembrane region" description="Helical" evidence="7">
    <location>
        <begin position="157"/>
        <end position="178"/>
    </location>
</feature>
<keyword evidence="5 7" id="KW-1133">Transmembrane helix</keyword>
<dbReference type="AlphaFoldDB" id="Q2W301"/>
<gene>
    <name evidence="8" type="ordered locus">amb2970</name>
</gene>
<evidence type="ECO:0000256" key="6">
    <source>
        <dbReference type="ARBA" id="ARBA00023136"/>
    </source>
</evidence>
<protein>
    <submittedName>
        <fullName evidence="8">Predicted permease</fullName>
    </submittedName>
</protein>
<feature type="transmembrane region" description="Helical" evidence="7">
    <location>
        <begin position="6"/>
        <end position="24"/>
    </location>
</feature>
<evidence type="ECO:0000256" key="2">
    <source>
        <dbReference type="ARBA" id="ARBA00022448"/>
    </source>
</evidence>
<name>Q2W301_PARM1</name>
<keyword evidence="9" id="KW-1185">Reference proteome</keyword>
<keyword evidence="6 7" id="KW-0472">Membrane</keyword>
<dbReference type="GO" id="GO:0055085">
    <property type="term" value="P:transmembrane transport"/>
    <property type="evidence" value="ECO:0007669"/>
    <property type="project" value="InterPro"/>
</dbReference>